<dbReference type="InterPro" id="IPR049492">
    <property type="entry name" value="BD-FAE-like_dom"/>
</dbReference>
<keyword evidence="2" id="KW-0344">Guanine-nucleotide releasing factor</keyword>
<dbReference type="PROSITE" id="PS50003">
    <property type="entry name" value="PH_DOMAIN"/>
    <property type="match status" value="1"/>
</dbReference>
<organism evidence="6 7">
    <name type="scientific">Pythium insidiosum</name>
    <name type="common">Pythiosis disease agent</name>
    <dbReference type="NCBI Taxonomy" id="114742"/>
    <lineage>
        <taxon>Eukaryota</taxon>
        <taxon>Sar</taxon>
        <taxon>Stramenopiles</taxon>
        <taxon>Oomycota</taxon>
        <taxon>Peronosporomycetes</taxon>
        <taxon>Pythiales</taxon>
        <taxon>Pythiaceae</taxon>
        <taxon>Pythium</taxon>
    </lineage>
</organism>
<evidence type="ECO:0000313" key="7">
    <source>
        <dbReference type="Proteomes" id="UP001209570"/>
    </source>
</evidence>
<dbReference type="InterPro" id="IPR001895">
    <property type="entry name" value="RASGEF_cat_dom"/>
</dbReference>
<dbReference type="InterPro" id="IPR029058">
    <property type="entry name" value="AB_hydrolase_fold"/>
</dbReference>
<dbReference type="PROSITE" id="PS50009">
    <property type="entry name" value="RASGEF_CAT"/>
    <property type="match status" value="1"/>
</dbReference>
<evidence type="ECO:0000256" key="2">
    <source>
        <dbReference type="PROSITE-ProRule" id="PRU00168"/>
    </source>
</evidence>
<dbReference type="PANTHER" id="PTHR48081">
    <property type="entry name" value="AB HYDROLASE SUPERFAMILY PROTEIN C4A8.06C"/>
    <property type="match status" value="1"/>
</dbReference>
<feature type="domain" description="Ras-GEF" evidence="5">
    <location>
        <begin position="429"/>
        <end position="652"/>
    </location>
</feature>
<name>A0AAD5M866_PYTIN</name>
<dbReference type="GO" id="GO:0007264">
    <property type="term" value="P:small GTPase-mediated signal transduction"/>
    <property type="evidence" value="ECO:0007669"/>
    <property type="project" value="InterPro"/>
</dbReference>
<protein>
    <recommendedName>
        <fullName evidence="8">Ras-GEF domain-containing protein</fullName>
    </recommendedName>
</protein>
<feature type="compositionally biased region" description="Acidic residues" evidence="3">
    <location>
        <begin position="129"/>
        <end position="138"/>
    </location>
</feature>
<evidence type="ECO:0008006" key="8">
    <source>
        <dbReference type="Google" id="ProtNLM"/>
    </source>
</evidence>
<dbReference type="SUPFAM" id="SSF50729">
    <property type="entry name" value="PH domain-like"/>
    <property type="match status" value="1"/>
</dbReference>
<evidence type="ECO:0000256" key="3">
    <source>
        <dbReference type="SAM" id="MobiDB-lite"/>
    </source>
</evidence>
<dbReference type="Gene3D" id="3.40.50.1820">
    <property type="entry name" value="alpha/beta hydrolase"/>
    <property type="match status" value="1"/>
</dbReference>
<keyword evidence="1" id="KW-0378">Hydrolase</keyword>
<dbReference type="SUPFAM" id="SSF53474">
    <property type="entry name" value="alpha/beta-Hydrolases"/>
    <property type="match status" value="1"/>
</dbReference>
<dbReference type="Pfam" id="PF00617">
    <property type="entry name" value="RasGEF"/>
    <property type="match status" value="1"/>
</dbReference>
<dbReference type="EMBL" id="JAKCXM010000014">
    <property type="protein sequence ID" value="KAJ0408109.1"/>
    <property type="molecule type" value="Genomic_DNA"/>
</dbReference>
<dbReference type="GO" id="GO:0016787">
    <property type="term" value="F:hydrolase activity"/>
    <property type="evidence" value="ECO:0007669"/>
    <property type="project" value="UniProtKB-KW"/>
</dbReference>
<evidence type="ECO:0000313" key="6">
    <source>
        <dbReference type="EMBL" id="KAJ0408109.1"/>
    </source>
</evidence>
<dbReference type="SMART" id="SM00147">
    <property type="entry name" value="RasGEF"/>
    <property type="match status" value="1"/>
</dbReference>
<evidence type="ECO:0000259" key="4">
    <source>
        <dbReference type="PROSITE" id="PS50003"/>
    </source>
</evidence>
<proteinExistence type="predicted"/>
<sequence length="1364" mass="150351">MRDAPMASVVLKEGCVAVRGHFMWRERYVVVSTGELLVRRSKTGAIKAKVDLLDPNVRVLFNESHSQLTISSHGHDTVLDCRTPRARDEWLGAVYSAKGPGETDCESDVVLSTLDEQDQTSTSSGVDASEQDSNDDDSEELACNATLLAFQDLRSSILRLSIVMTPSEDTTVQRPSLLTQQVLHDDARRLRLQNVVRFIQTVPHGGKAVLLHLDVLRSMGVQLEAILASIGERQRDRSRQPSLSASAAGLQRLNVSTFVRYILFHPVYAKHADAASDAIGDLIDKYFPHCRLRRFSHDIDHLGSGSSSHSFDAELGIQCKSDGSARSSLGTLAKEPSAPRATGVQVHPASMTKVEILMHSKRKRHSFPNILLPLPIVSSNRALHDGAATAPPADPAPRPREEQLQQNDSELFSDDVLVESLRSLLWRHSCPAVAEQMSLFHQRQLSAVRLWELLQSPRAAVRGLTDHFNRLVTYLVWSVLVEDTPKDRAEVIESIITIARTASAPPLSNFHLVMACIGCLGDTPLMPSRIPLTWKKVQTKYKRHLQELRALCDHAGGFEALRRRQLAESARGCCIPFIGVIGVALERLRSLPYTGDDQVSVNLERIDKQYLSLTPVENAVLRPYKLSDVDEIQRLLTTLDVSFASHRLLQLRSQQLLAMETAMTTASARGLGLYRGRLSQSTGDGSTDESPPVLAFRQVCSVLVMTSSMEERLRIYVDAILSDNRQHAARVVHKLWVDFRQSVSTTTCHLAVRDVRSCVAAVTHGILSLKDSDLQQLSMPEYDASMARRRFLHQHAPPHLYSVLFFMQQALDNAELQPVQQEALDLLDEAVASLSAPPSKRVSVTTAAPLVTAASVPVLRKSLETRSSLPAAEQSRGVSYAYLLFSLLMLRLAHRGANKDVARENIISFFAAVVPTELAHKLLPINAAVVYAVVSSARGRAALGQWVGAIAGVAQLLAVGYFAQNHHQNVSAKQLIRLALSHAGLPVDRVASVGDLSLSQWLGVLLPVPQRMALALAYPGVQMIKTVTYAHVGENRTTRLRMDVFKHNTNTPSDAPILLYVHGGAWVVGTRERPPLPLIYQVASRGWVVCSVDYRLSPKVAFPEHLIDVKRAIAFLRQHAKRLFDADPAFIAVAGESAGGHLASLMALTPTDKSLQPGFEHVDTSVRACVDTYGVHDVKDRHGLYYHKDKGPGFLRFMELIVMQRRLNESDHDYELASPISWLMEDKLAHVKPSTQVVPPFLLTHGTHDTLVPFDDSRIFFEKLQQYRQRTRQQVGGVDDIFLELPGAHHAFNYLMSPRSLAFGDAVCLFLDHVYKRTKHLPLSGAADTAAVSNSKDDKAIAELAVEVAAAASAAASAGVSSRL</sequence>
<dbReference type="Gene3D" id="1.10.840.10">
    <property type="entry name" value="Ras guanine-nucleotide exchange factors catalytic domain"/>
    <property type="match status" value="1"/>
</dbReference>
<accession>A0AAD5M866</accession>
<comment type="caution">
    <text evidence="6">The sequence shown here is derived from an EMBL/GenBank/DDBJ whole genome shotgun (WGS) entry which is preliminary data.</text>
</comment>
<dbReference type="InterPro" id="IPR023578">
    <property type="entry name" value="Ras_GEF_dom_sf"/>
</dbReference>
<evidence type="ECO:0000259" key="5">
    <source>
        <dbReference type="PROSITE" id="PS50009"/>
    </source>
</evidence>
<dbReference type="Proteomes" id="UP001209570">
    <property type="component" value="Unassembled WGS sequence"/>
</dbReference>
<dbReference type="Pfam" id="PF20434">
    <property type="entry name" value="BD-FAE"/>
    <property type="match status" value="1"/>
</dbReference>
<reference evidence="6" key="1">
    <citation type="submission" date="2021-12" db="EMBL/GenBank/DDBJ databases">
        <title>Prjna785345.</title>
        <authorList>
            <person name="Rujirawat T."/>
            <person name="Krajaejun T."/>
        </authorList>
    </citation>
    <scope>NUCLEOTIDE SEQUENCE</scope>
    <source>
        <strain evidence="6">Pi057C3</strain>
    </source>
</reference>
<dbReference type="InterPro" id="IPR001849">
    <property type="entry name" value="PH_domain"/>
</dbReference>
<keyword evidence="7" id="KW-1185">Reference proteome</keyword>
<feature type="region of interest" description="Disordered" evidence="3">
    <location>
        <begin position="385"/>
        <end position="404"/>
    </location>
</feature>
<dbReference type="GO" id="GO:0005085">
    <property type="term" value="F:guanyl-nucleotide exchange factor activity"/>
    <property type="evidence" value="ECO:0007669"/>
    <property type="project" value="UniProtKB-KW"/>
</dbReference>
<feature type="region of interest" description="Disordered" evidence="3">
    <location>
        <begin position="116"/>
        <end position="138"/>
    </location>
</feature>
<dbReference type="PANTHER" id="PTHR48081:SF8">
    <property type="entry name" value="ALPHA_BETA HYDROLASE FOLD-3 DOMAIN-CONTAINING PROTEIN-RELATED"/>
    <property type="match status" value="1"/>
</dbReference>
<gene>
    <name evidence="6" type="ORF">P43SY_002079</name>
</gene>
<dbReference type="InterPro" id="IPR050300">
    <property type="entry name" value="GDXG_lipolytic_enzyme"/>
</dbReference>
<feature type="domain" description="PH" evidence="4">
    <location>
        <begin position="9"/>
        <end position="99"/>
    </location>
</feature>
<dbReference type="InterPro" id="IPR036964">
    <property type="entry name" value="RASGEF_cat_dom_sf"/>
</dbReference>
<dbReference type="SUPFAM" id="SSF48366">
    <property type="entry name" value="Ras GEF"/>
    <property type="match status" value="1"/>
</dbReference>
<evidence type="ECO:0000256" key="1">
    <source>
        <dbReference type="ARBA" id="ARBA00022801"/>
    </source>
</evidence>